<dbReference type="Gene3D" id="3.20.180.20">
    <property type="entry name" value="Dynein heavy chain, N-terminal domain 2"/>
    <property type="match status" value="1"/>
</dbReference>
<sequence>MKELHVTWTLSDLTLGQVWEANLLRYESVIKQVREYWQSFEVDLVNYQNKTKLIRGWDDLFNKLKEHMNSLTAMKLSPYYKQFEEKLNKISALFDVWIDVQRRWVYLEGLFTASADISTLLPVESSRFASISTEFLALMKKVTAAPRILDIVNMQGAQRVLERLADMLAKIQKALGEYLERERSSFPRFYFVGDEDLLEIMGNSKDIARIQKHLKKMFAGITAIDVVDENTLVTAINSREGERVELVKPVSIKENPRINDWLRLVESEMQSTLAHLLNQSLSAFAKFDMNSVEPQEYMAWLDRYPAQVIELTANIWWCSKIEKYFAEGKTVEEVETVVDKTLTLLADSVLDEQPPIRRKKIEALITEFVHKRDICRSLIQNKVTSATSFHWLKCMRFYFDSRLSDARTCCTVKMANAHFPYGFEYLGLQEKLVQTPLTDRCYLTMTQALNSR</sequence>
<evidence type="ECO:0000259" key="3">
    <source>
        <dbReference type="Pfam" id="PF12774"/>
    </source>
</evidence>
<dbReference type="GO" id="GO:0005524">
    <property type="term" value="F:ATP binding"/>
    <property type="evidence" value="ECO:0007669"/>
    <property type="project" value="InterPro"/>
</dbReference>
<reference evidence="6" key="1">
    <citation type="submission" date="2016-06" db="UniProtKB">
        <authorList>
            <consortium name="WormBaseParasite"/>
        </authorList>
    </citation>
    <scope>IDENTIFICATION</scope>
</reference>
<evidence type="ECO:0000313" key="6">
    <source>
        <dbReference type="WBParaSite" id="GPUH_0001461501-mRNA-1"/>
    </source>
</evidence>
<keyword evidence="5" id="KW-1185">Reference proteome</keyword>
<dbReference type="Pfam" id="PF08393">
    <property type="entry name" value="DHC_N2"/>
    <property type="match status" value="1"/>
</dbReference>
<dbReference type="GO" id="GO:0045505">
    <property type="term" value="F:dynein intermediate chain binding"/>
    <property type="evidence" value="ECO:0007669"/>
    <property type="project" value="InterPro"/>
</dbReference>
<feature type="domain" description="Dynein heavy chain linker" evidence="2">
    <location>
        <begin position="26"/>
        <end position="279"/>
    </location>
</feature>
<dbReference type="EMBL" id="UYRT01081448">
    <property type="protein sequence ID" value="VDN24437.1"/>
    <property type="molecule type" value="Genomic_DNA"/>
</dbReference>
<evidence type="ECO:0000259" key="2">
    <source>
        <dbReference type="Pfam" id="PF08393"/>
    </source>
</evidence>
<accession>A0A183E0V5</accession>
<dbReference type="InterPro" id="IPR026983">
    <property type="entry name" value="DHC"/>
</dbReference>
<dbReference type="PANTHER" id="PTHR45703:SF36">
    <property type="entry name" value="DYNEIN HEAVY CHAIN, CYTOPLASMIC"/>
    <property type="match status" value="1"/>
</dbReference>
<evidence type="ECO:0000313" key="4">
    <source>
        <dbReference type="EMBL" id="VDN24437.1"/>
    </source>
</evidence>
<feature type="domain" description="Dynein heavy chain hydrolytic ATP-binding dynein motor region" evidence="3">
    <location>
        <begin position="421"/>
        <end position="450"/>
    </location>
</feature>
<dbReference type="GO" id="GO:0007018">
    <property type="term" value="P:microtubule-based movement"/>
    <property type="evidence" value="ECO:0007669"/>
    <property type="project" value="InterPro"/>
</dbReference>
<dbReference type="OrthoDB" id="5860554at2759"/>
<dbReference type="Pfam" id="PF12774">
    <property type="entry name" value="AAA_6"/>
    <property type="match status" value="1"/>
</dbReference>
<proteinExistence type="predicted"/>
<gene>
    <name evidence="4" type="ORF">GPUH_LOCUS14596</name>
</gene>
<dbReference type="FunFam" id="3.20.180.20:FF:000002">
    <property type="entry name" value="Cytoplasmic dynein heavy chain 1"/>
    <property type="match status" value="1"/>
</dbReference>
<dbReference type="InterPro" id="IPR042228">
    <property type="entry name" value="Dynein_linker_3"/>
</dbReference>
<name>A0A183E0V5_9BILA</name>
<dbReference type="AlphaFoldDB" id="A0A183E0V5"/>
<evidence type="ECO:0000313" key="5">
    <source>
        <dbReference type="Proteomes" id="UP000271098"/>
    </source>
</evidence>
<evidence type="ECO:0000256" key="1">
    <source>
        <dbReference type="SAM" id="Coils"/>
    </source>
</evidence>
<organism evidence="6">
    <name type="scientific">Gongylonema pulchrum</name>
    <dbReference type="NCBI Taxonomy" id="637853"/>
    <lineage>
        <taxon>Eukaryota</taxon>
        <taxon>Metazoa</taxon>
        <taxon>Ecdysozoa</taxon>
        <taxon>Nematoda</taxon>
        <taxon>Chromadorea</taxon>
        <taxon>Rhabditida</taxon>
        <taxon>Spirurina</taxon>
        <taxon>Spiruromorpha</taxon>
        <taxon>Spiruroidea</taxon>
        <taxon>Gongylonematidae</taxon>
        <taxon>Gongylonema</taxon>
    </lineage>
</organism>
<dbReference type="InterPro" id="IPR035699">
    <property type="entry name" value="AAA_6"/>
</dbReference>
<reference evidence="4 5" key="2">
    <citation type="submission" date="2018-11" db="EMBL/GenBank/DDBJ databases">
        <authorList>
            <consortium name="Pathogen Informatics"/>
        </authorList>
    </citation>
    <scope>NUCLEOTIDE SEQUENCE [LARGE SCALE GENOMIC DNA]</scope>
</reference>
<dbReference type="InterPro" id="IPR013602">
    <property type="entry name" value="Dynein_heavy_linker"/>
</dbReference>
<feature type="coiled-coil region" evidence="1">
    <location>
        <begin position="154"/>
        <end position="181"/>
    </location>
</feature>
<dbReference type="GO" id="GO:0051959">
    <property type="term" value="F:dynein light intermediate chain binding"/>
    <property type="evidence" value="ECO:0007669"/>
    <property type="project" value="InterPro"/>
</dbReference>
<dbReference type="InterPro" id="IPR042222">
    <property type="entry name" value="Dynein_2_N"/>
</dbReference>
<dbReference type="FunFam" id="1.20.140.100:FF:000002">
    <property type="entry name" value="Cytoplasmic dynein heavy chain 1"/>
    <property type="match status" value="1"/>
</dbReference>
<dbReference type="Proteomes" id="UP000271098">
    <property type="component" value="Unassembled WGS sequence"/>
</dbReference>
<protein>
    <submittedName>
        <fullName evidence="6">DHC_N2 domain-containing protein</fullName>
    </submittedName>
</protein>
<dbReference type="WBParaSite" id="GPUH_0001461501-mRNA-1">
    <property type="protein sequence ID" value="GPUH_0001461501-mRNA-1"/>
    <property type="gene ID" value="GPUH_0001461501"/>
</dbReference>
<dbReference type="GO" id="GO:0030286">
    <property type="term" value="C:dynein complex"/>
    <property type="evidence" value="ECO:0007669"/>
    <property type="project" value="InterPro"/>
</dbReference>
<dbReference type="Gene3D" id="1.20.140.100">
    <property type="entry name" value="Dynein heavy chain, N-terminal domain 2"/>
    <property type="match status" value="1"/>
</dbReference>
<dbReference type="FunFam" id="1.20.58.1120:FF:000013">
    <property type="entry name" value="Dynein heavy chain-like protein"/>
    <property type="match status" value="1"/>
</dbReference>
<keyword evidence="1" id="KW-0175">Coiled coil</keyword>
<dbReference type="PANTHER" id="PTHR45703">
    <property type="entry name" value="DYNEIN HEAVY CHAIN"/>
    <property type="match status" value="1"/>
</dbReference>
<dbReference type="Gene3D" id="1.20.58.1120">
    <property type="match status" value="1"/>
</dbReference>